<dbReference type="Proteomes" id="UP001444661">
    <property type="component" value="Unassembled WGS sequence"/>
</dbReference>
<reference evidence="2 3" key="1">
    <citation type="submission" date="2023-01" db="EMBL/GenBank/DDBJ databases">
        <title>Analysis of 21 Apiospora genomes using comparative genomics revels a genus with tremendous synthesis potential of carbohydrate active enzymes and secondary metabolites.</title>
        <authorList>
            <person name="Sorensen T."/>
        </authorList>
    </citation>
    <scope>NUCLEOTIDE SEQUENCE [LARGE SCALE GENOMIC DNA]</scope>
    <source>
        <strain evidence="2 3">CBS 33761</strain>
    </source>
</reference>
<name>A0ABR1T1Q2_9PEZI</name>
<feature type="transmembrane region" description="Helical" evidence="1">
    <location>
        <begin position="20"/>
        <end position="39"/>
    </location>
</feature>
<evidence type="ECO:0000313" key="3">
    <source>
        <dbReference type="Proteomes" id="UP001444661"/>
    </source>
</evidence>
<proteinExistence type="predicted"/>
<accession>A0ABR1T1Q2</accession>
<keyword evidence="1" id="KW-0812">Transmembrane</keyword>
<dbReference type="EMBL" id="JAQQWK010000006">
    <property type="protein sequence ID" value="KAK8039693.1"/>
    <property type="molecule type" value="Genomic_DNA"/>
</dbReference>
<organism evidence="2 3">
    <name type="scientific">Apiospora rasikravindrae</name>
    <dbReference type="NCBI Taxonomy" id="990691"/>
    <lineage>
        <taxon>Eukaryota</taxon>
        <taxon>Fungi</taxon>
        <taxon>Dikarya</taxon>
        <taxon>Ascomycota</taxon>
        <taxon>Pezizomycotina</taxon>
        <taxon>Sordariomycetes</taxon>
        <taxon>Xylariomycetidae</taxon>
        <taxon>Amphisphaeriales</taxon>
        <taxon>Apiosporaceae</taxon>
        <taxon>Apiospora</taxon>
    </lineage>
</organism>
<keyword evidence="1" id="KW-1133">Transmembrane helix</keyword>
<sequence>MAAPAAATPAEEGPWAKAGVVAAFFFGAATTLGLAIKAGRWLREWRVRRRVAAAATNAAAAATPAATTATADAAAALRRQMEAIGEAAAIKVVGGLRFRVVSQEGEGGREREREG</sequence>
<comment type="caution">
    <text evidence="2">The sequence shown here is derived from an EMBL/GenBank/DDBJ whole genome shotgun (WGS) entry which is preliminary data.</text>
</comment>
<evidence type="ECO:0000256" key="1">
    <source>
        <dbReference type="SAM" id="Phobius"/>
    </source>
</evidence>
<protein>
    <submittedName>
        <fullName evidence="2">Uncharacterized protein</fullName>
    </submittedName>
</protein>
<keyword evidence="3" id="KW-1185">Reference proteome</keyword>
<gene>
    <name evidence="2" type="ORF">PG993_008104</name>
</gene>
<keyword evidence="1" id="KW-0472">Membrane</keyword>
<evidence type="ECO:0000313" key="2">
    <source>
        <dbReference type="EMBL" id="KAK8039693.1"/>
    </source>
</evidence>